<dbReference type="PANTHER" id="PTHR47331">
    <property type="entry name" value="PHD-TYPE DOMAIN-CONTAINING PROTEIN"/>
    <property type="match status" value="1"/>
</dbReference>
<dbReference type="SUPFAM" id="SSF56672">
    <property type="entry name" value="DNA/RNA polymerases"/>
    <property type="match status" value="1"/>
</dbReference>
<dbReference type="InterPro" id="IPR040676">
    <property type="entry name" value="DUF5641"/>
</dbReference>
<dbReference type="Gene3D" id="3.30.420.10">
    <property type="entry name" value="Ribonuclease H-like superfamily/Ribonuclease H"/>
    <property type="match status" value="1"/>
</dbReference>
<dbReference type="Pfam" id="PF03564">
    <property type="entry name" value="DUF1759"/>
    <property type="match status" value="1"/>
</dbReference>
<evidence type="ECO:0000256" key="1">
    <source>
        <dbReference type="SAM" id="MobiDB-lite"/>
    </source>
</evidence>
<feature type="domain" description="Integrase catalytic" evidence="2">
    <location>
        <begin position="1570"/>
        <end position="1762"/>
    </location>
</feature>
<proteinExistence type="predicted"/>
<reference evidence="3" key="1">
    <citation type="submission" date="2022-11" db="UniProtKB">
        <authorList>
            <consortium name="EnsemblMetazoa"/>
        </authorList>
    </citation>
    <scope>IDENTIFICATION</scope>
</reference>
<dbReference type="Pfam" id="PF18701">
    <property type="entry name" value="DUF5641"/>
    <property type="match status" value="1"/>
</dbReference>
<dbReference type="InterPro" id="IPR043502">
    <property type="entry name" value="DNA/RNA_pol_sf"/>
</dbReference>
<dbReference type="Gene3D" id="3.10.10.10">
    <property type="entry name" value="HIV Type 1 Reverse Transcriptase, subunit A, domain 1"/>
    <property type="match status" value="1"/>
</dbReference>
<evidence type="ECO:0000313" key="4">
    <source>
        <dbReference type="Proteomes" id="UP000887568"/>
    </source>
</evidence>
<protein>
    <recommendedName>
        <fullName evidence="2">Integrase catalytic domain-containing protein</fullName>
    </recommendedName>
</protein>
<dbReference type="OrthoDB" id="8046937at2759"/>
<dbReference type="InterPro" id="IPR008042">
    <property type="entry name" value="Retrotrans_Pao"/>
</dbReference>
<dbReference type="InterPro" id="IPR043128">
    <property type="entry name" value="Rev_trsase/Diguanyl_cyclase"/>
</dbReference>
<keyword evidence="4" id="KW-1185">Reference proteome</keyword>
<organism evidence="3 4">
    <name type="scientific">Patiria miniata</name>
    <name type="common">Bat star</name>
    <name type="synonym">Asterina miniata</name>
    <dbReference type="NCBI Taxonomy" id="46514"/>
    <lineage>
        <taxon>Eukaryota</taxon>
        <taxon>Metazoa</taxon>
        <taxon>Echinodermata</taxon>
        <taxon>Eleutherozoa</taxon>
        <taxon>Asterozoa</taxon>
        <taxon>Asteroidea</taxon>
        <taxon>Valvatacea</taxon>
        <taxon>Valvatida</taxon>
        <taxon>Asterinidae</taxon>
        <taxon>Patiria</taxon>
    </lineage>
</organism>
<dbReference type="PANTHER" id="PTHR47331:SF1">
    <property type="entry name" value="GAG-LIKE PROTEIN"/>
    <property type="match status" value="1"/>
</dbReference>
<dbReference type="Pfam" id="PF05380">
    <property type="entry name" value="Peptidase_A17"/>
    <property type="match status" value="1"/>
</dbReference>
<dbReference type="GO" id="GO:0003676">
    <property type="term" value="F:nucleic acid binding"/>
    <property type="evidence" value="ECO:0007669"/>
    <property type="project" value="InterPro"/>
</dbReference>
<feature type="region of interest" description="Disordered" evidence="1">
    <location>
        <begin position="1"/>
        <end position="23"/>
    </location>
</feature>
<dbReference type="CDD" id="cd01644">
    <property type="entry name" value="RT_pepA17"/>
    <property type="match status" value="1"/>
</dbReference>
<evidence type="ECO:0000313" key="3">
    <source>
        <dbReference type="EnsemblMetazoa" id="XP_038073050.1"/>
    </source>
</evidence>
<feature type="compositionally biased region" description="Polar residues" evidence="1">
    <location>
        <begin position="1"/>
        <end position="21"/>
    </location>
</feature>
<dbReference type="InterPro" id="IPR012337">
    <property type="entry name" value="RNaseH-like_sf"/>
</dbReference>
<dbReference type="EnsemblMetazoa" id="XM_038217122.1">
    <property type="protein sequence ID" value="XP_038073050.1"/>
    <property type="gene ID" value="LOC119741370"/>
</dbReference>
<dbReference type="InterPro" id="IPR001584">
    <property type="entry name" value="Integrase_cat-core"/>
</dbReference>
<evidence type="ECO:0000259" key="2">
    <source>
        <dbReference type="PROSITE" id="PS50994"/>
    </source>
</evidence>
<dbReference type="InterPro" id="IPR036397">
    <property type="entry name" value="RNaseH_sf"/>
</dbReference>
<name>A0A914BB33_PATMI</name>
<dbReference type="RefSeq" id="XP_038073050.1">
    <property type="nucleotide sequence ID" value="XM_038217122.1"/>
</dbReference>
<dbReference type="PROSITE" id="PS50994">
    <property type="entry name" value="INTEGRASE"/>
    <property type="match status" value="1"/>
</dbReference>
<dbReference type="InterPro" id="IPR005312">
    <property type="entry name" value="DUF1759"/>
</dbReference>
<dbReference type="SUPFAM" id="SSF53098">
    <property type="entry name" value="Ribonuclease H-like"/>
    <property type="match status" value="1"/>
</dbReference>
<sequence>MDAKDSVSQISPMSNRTSSTVHVKAAAKRAELLCRQRLLTKKQELESRHLAVQQARQQEEFRLQREKENFDLQVEIEVSEASISAIEQYEDEFDQKIRFKLPDEIPHPAACASSVLGDRIEAGASERVSSNEEPNKIENPWSIPQDFQGKVDEVENRMPELTPQVNIGQLHKDCAQLDHHDVPEPTTAQRYQPHLQPISDIGELTQLLNKQQVRAALPAQQIEIFNGDTLKYTRFIKSFEFGVEDKTTDGRDRLNYLCQYTSGEPNTLVSSCLHYHDAEEGYSKAKELLAKRYGNSHKIAQAVLNKANNWPDIRAEDATGLNKFSIFLSECKNMTSSVSALSELNHTQSIQMLVEKLPYRLRSMWRNKVYEVEEEKKRCIVLDDLVSFVDRHSQILSNPTFGRLRETPHLGKNNIGEKNKRVQVKKEAFGTAVNSHAEKARQKKSCQFCGGNSHHATLECMKFAQLSWKDKSSFCFKHGLCFGCLGVGHTKSSCKQRELSKCSKCPGNHPTVLHNDEKITKTSHLAQNSQTQVTTGCAGVLGAGANLHASGSPRMAIVPVLVKASSSHECIATYAFLDNGCGAVFADSEICRALKVRTRKRSIILKTLNSEEVVDSAIVIDRLQLGGMIEENSFIDLPDVYVKNDIPVSPEDMVTKDDLQEWTHLSHIQLPQLCSPAIPRVTLIIGMNVPAATTPIEVIRGDSGDPYGVKTPVGWVIYGVPGRPKSQLDANYINVLDGLTNLENQYKHYMNLDFNERLGESQDESALSREDMRFLDIVKETTEFQGGHYQMALPLQRPTVRMPDNRSLAEKRAVQLKRKFDKNQEFKEKYVQAMEDTIGKGYVEKVPDSQKFRSDGKVWFIPHHGVYQVQKQKMRVVYDCAAEYGGVSLNRQLLQGPDMTNGLTGVLMRFRQEPVAVKADIEAMFYQVRVRSEDRDLLRFLWWPGGDLSRELEEYRMTVHVFGAASSPSCANYALRRTATDNEQRYRSEVTNAVGKNFYVDDFCKSVPDKEEAKVISREVTDLLAEGGFRLTKWVSNQREVLRSIPREEWSKEVKGLQIDQDVLPPEKTLGVLWCMESDTFGFEINVKVREPTRRGILSIVSSVYDPLGMVSAAIMPAKLLLQDLCRLKLNWDEKIPQEHLHKWNLWLMDLPKLECISVDRCFKPEGFQDPVSVQIHHFADASEKGYGVVSYLRLQNRYGDVHCSFVTSKSRVTPLKQQSIPRLELTAATVAVRVHNSIVRELEIPVDQTFFWTDSMTVIKYICNETTRFKSFVANRLTVIRDSSHPCQWKYVRSEQNPADDCSRGLPIDKFIANRRWFRGPEFLWHAEADWPSTCVTEEPEVDRDPEVKRVMAAVPIENLLSRSNAVKKLIEYYSDWNRLRRAAAWWLRLKRILRKRSKEEFKHDAVNNLTLEEIEEAEVSILRWVQHEAFPHQIKRLQEMNDGPQDLTRESPKQQKVDKLLDQLDPVMHKSLMRVGGRLQAAQLPEEAKHQIILPQRCHVTDLIMQHTHQKIHHQGRNHVLAELRRRYWILKAGVVLKSVLKRCVICKKVQAKLGQQKMANLPANRLLSEKPAFTSTGIDYFGPFNIKQGRNIKKRYGVVFTCSTSRAVHIEIAESLDTSSCINAVRRFIARRGNIKELISDNGTNLVGAHAELKKAMSEWNHETLEKFTTDRGITWKFNPPAASHFGGIWERQIRTIRKILQAMLNEQHMRVCRDDQEQLRTLMCEVEYTINSRPLTHASDDPKDLNAITPNDLLLLRPSSLYVAPPGVFSEKDQYAKRRWRQMQYLADLFWKRWSREYLMDLQQRQKWLYPQRNLHPGDVVLVADNQAPRSSWPLGLVEKTYPDKNGLIRSAEVKTRTALLVRPVTKLCLLLEQETSVLKDHNEPLCNAQQL</sequence>
<dbReference type="GO" id="GO:0015074">
    <property type="term" value="P:DNA integration"/>
    <property type="evidence" value="ECO:0007669"/>
    <property type="project" value="InterPro"/>
</dbReference>
<dbReference type="Gene3D" id="3.30.70.270">
    <property type="match status" value="1"/>
</dbReference>
<accession>A0A914BB33</accession>
<dbReference type="Proteomes" id="UP000887568">
    <property type="component" value="Unplaced"/>
</dbReference>
<dbReference type="GeneID" id="119741370"/>